<sequence>MVIGIRREDKNRWERRVPLTPEDVRELRERHRLELQVQPSPIRAFPDEAYAAAGAHLREDLAGCDLILGVKEVPRPAILHDKGYFFFSHTIKGQAHNMPMLQRLLDSGCTLLDYELITDEQGRRLVFFGGFAGLAGMIVSLHALGQRLRVEGIPNPFTRIRRTYEYADLAEAKSEIAAVGETIGREGLDPRITPLAVGFTGYGHVSRGAQEILDLLPVKAITPQELSSLRRRPDLSRHQVYKVVFREEHLVRPRDAGQRFELQDYYRHPEKYESAFETYAPHLHLLINGIYWTEKYPRLITKGQAARLYGEAAQPNLRVIGDISCDVEGSIEPTVKVTDPETPCFVYDVFTGKALDGFAGTGPVIMAVDNLPCELPVEASRFFSRALKGFVAEFSGADPARPIDEWGLSAALRRAVIAERGRLAPDFRHLAARLPRQEPPQG</sequence>
<dbReference type="Gene3D" id="3.40.50.720">
    <property type="entry name" value="NAD(P)-binding Rossmann-like Domain"/>
    <property type="match status" value="2"/>
</dbReference>
<evidence type="ECO:0000259" key="3">
    <source>
        <dbReference type="SMART" id="SM01002"/>
    </source>
</evidence>
<dbReference type="SMART" id="SM01002">
    <property type="entry name" value="AlaDh_PNT_C"/>
    <property type="match status" value="1"/>
</dbReference>
<evidence type="ECO:0000313" key="6">
    <source>
        <dbReference type="Proteomes" id="UP000748308"/>
    </source>
</evidence>
<dbReference type="GO" id="GO:0004753">
    <property type="term" value="F:saccharopine dehydrogenase activity"/>
    <property type="evidence" value="ECO:0007669"/>
    <property type="project" value="TreeGrafter"/>
</dbReference>
<feature type="transmembrane region" description="Helical" evidence="2">
    <location>
        <begin position="125"/>
        <end position="145"/>
    </location>
</feature>
<keyword evidence="2" id="KW-1133">Transmembrane helix</keyword>
<dbReference type="EMBL" id="VGIY01000246">
    <property type="protein sequence ID" value="MBM3318036.1"/>
    <property type="molecule type" value="Genomic_DNA"/>
</dbReference>
<evidence type="ECO:0000256" key="2">
    <source>
        <dbReference type="SAM" id="Phobius"/>
    </source>
</evidence>
<dbReference type="PANTHER" id="PTHR11133">
    <property type="entry name" value="SACCHAROPINE DEHYDROGENASE"/>
    <property type="match status" value="1"/>
</dbReference>
<evidence type="ECO:0000259" key="4">
    <source>
        <dbReference type="SMART" id="SM01003"/>
    </source>
</evidence>
<comment type="caution">
    <text evidence="5">The sequence shown here is derived from an EMBL/GenBank/DDBJ whole genome shotgun (WGS) entry which is preliminary data.</text>
</comment>
<protein>
    <recommendedName>
        <fullName evidence="7">Alanine dehydrogenase</fullName>
    </recommendedName>
</protein>
<keyword evidence="2" id="KW-0812">Transmembrane</keyword>
<feature type="domain" description="Alanine dehydrogenase/pyridine nucleotide transhydrogenase NAD(H)-binding" evidence="3">
    <location>
        <begin position="178"/>
        <end position="367"/>
    </location>
</feature>
<accession>A0A937X9A2</accession>
<dbReference type="Pfam" id="PF05222">
    <property type="entry name" value="AlaDh_PNT_N"/>
    <property type="match status" value="1"/>
</dbReference>
<evidence type="ECO:0000256" key="1">
    <source>
        <dbReference type="ARBA" id="ARBA00023002"/>
    </source>
</evidence>
<proteinExistence type="predicted"/>
<evidence type="ECO:0000313" key="5">
    <source>
        <dbReference type="EMBL" id="MBM3318036.1"/>
    </source>
</evidence>
<dbReference type="GO" id="GO:0005737">
    <property type="term" value="C:cytoplasm"/>
    <property type="evidence" value="ECO:0007669"/>
    <property type="project" value="TreeGrafter"/>
</dbReference>
<dbReference type="PANTHER" id="PTHR11133:SF22">
    <property type="entry name" value="ALPHA-AMINOADIPIC SEMIALDEHYDE SYNTHASE, MITOCHONDRIAL"/>
    <property type="match status" value="1"/>
</dbReference>
<dbReference type="InterPro" id="IPR007698">
    <property type="entry name" value="AlaDH/PNT_NAD(H)-bd"/>
</dbReference>
<feature type="domain" description="Alanine dehydrogenase/pyridine nucleotide transhydrogenase N-terminal" evidence="4">
    <location>
        <begin position="4"/>
        <end position="135"/>
    </location>
</feature>
<organism evidence="5 6">
    <name type="scientific">Eiseniibacteriota bacterium</name>
    <dbReference type="NCBI Taxonomy" id="2212470"/>
    <lineage>
        <taxon>Bacteria</taxon>
        <taxon>Candidatus Eiseniibacteriota</taxon>
    </lineage>
</organism>
<name>A0A937X9A2_UNCEI</name>
<evidence type="ECO:0008006" key="7">
    <source>
        <dbReference type="Google" id="ProtNLM"/>
    </source>
</evidence>
<dbReference type="FunFam" id="3.40.50.720:FF:000087">
    <property type="entry name" value="alpha-aminoadipic semialdehyde synthase, mitochondrial"/>
    <property type="match status" value="1"/>
</dbReference>
<dbReference type="SMART" id="SM01003">
    <property type="entry name" value="AlaDh_PNT_N"/>
    <property type="match status" value="1"/>
</dbReference>
<dbReference type="InterPro" id="IPR007886">
    <property type="entry name" value="AlaDH/PNT_N"/>
</dbReference>
<keyword evidence="2" id="KW-0472">Membrane</keyword>
<dbReference type="AlphaFoldDB" id="A0A937X9A2"/>
<keyword evidence="1" id="KW-0560">Oxidoreductase</keyword>
<reference evidence="5" key="1">
    <citation type="submission" date="2019-03" db="EMBL/GenBank/DDBJ databases">
        <title>Lake Tanganyika Metagenome-Assembled Genomes (MAGs).</title>
        <authorList>
            <person name="Tran P."/>
        </authorList>
    </citation>
    <scope>NUCLEOTIDE SEQUENCE</scope>
    <source>
        <strain evidence="5">M_DeepCast_400m_m2_100</strain>
    </source>
</reference>
<dbReference type="InterPro" id="IPR051168">
    <property type="entry name" value="AASS"/>
</dbReference>
<dbReference type="CDD" id="cd12189">
    <property type="entry name" value="LKR_SDH_like"/>
    <property type="match status" value="1"/>
</dbReference>
<dbReference type="Proteomes" id="UP000748308">
    <property type="component" value="Unassembled WGS sequence"/>
</dbReference>
<dbReference type="GO" id="GO:0019878">
    <property type="term" value="P:lysine biosynthetic process via aminoadipic acid"/>
    <property type="evidence" value="ECO:0007669"/>
    <property type="project" value="TreeGrafter"/>
</dbReference>
<dbReference type="SUPFAM" id="SSF52283">
    <property type="entry name" value="Formate/glycerate dehydrogenase catalytic domain-like"/>
    <property type="match status" value="1"/>
</dbReference>
<gene>
    <name evidence="5" type="ORF">FJY75_09315</name>
</gene>